<feature type="transmembrane region" description="Helical" evidence="1">
    <location>
        <begin position="111"/>
        <end position="135"/>
    </location>
</feature>
<organism evidence="2 3">
    <name type="scientific">Arcanobacterium hippocoleae</name>
    <dbReference type="NCBI Taxonomy" id="149017"/>
    <lineage>
        <taxon>Bacteria</taxon>
        <taxon>Bacillati</taxon>
        <taxon>Actinomycetota</taxon>
        <taxon>Actinomycetes</taxon>
        <taxon>Actinomycetales</taxon>
        <taxon>Actinomycetaceae</taxon>
        <taxon>Arcanobacterium</taxon>
    </lineage>
</organism>
<reference evidence="2 3" key="1">
    <citation type="submission" date="2023-07" db="EMBL/GenBank/DDBJ databases">
        <title>Sequencing the genomes of 1000 actinobacteria strains.</title>
        <authorList>
            <person name="Klenk H.-P."/>
        </authorList>
    </citation>
    <scope>NUCLEOTIDE SEQUENCE [LARGE SCALE GENOMIC DNA]</scope>
    <source>
        <strain evidence="2 3">DSM 15539</strain>
    </source>
</reference>
<keyword evidence="3" id="KW-1185">Reference proteome</keyword>
<accession>A0ABU1T3E7</accession>
<dbReference type="RefSeq" id="WP_309956956.1">
    <property type="nucleotide sequence ID" value="NZ_JAVDUJ010000001.1"/>
</dbReference>
<evidence type="ECO:0008006" key="4">
    <source>
        <dbReference type="Google" id="ProtNLM"/>
    </source>
</evidence>
<feature type="transmembrane region" description="Helical" evidence="1">
    <location>
        <begin position="58"/>
        <end position="91"/>
    </location>
</feature>
<comment type="caution">
    <text evidence="2">The sequence shown here is derived from an EMBL/GenBank/DDBJ whole genome shotgun (WGS) entry which is preliminary data.</text>
</comment>
<dbReference type="EMBL" id="JAVDUJ010000001">
    <property type="protein sequence ID" value="MDR6939906.1"/>
    <property type="molecule type" value="Genomic_DNA"/>
</dbReference>
<feature type="transmembrane region" description="Helical" evidence="1">
    <location>
        <begin position="25"/>
        <end position="46"/>
    </location>
</feature>
<evidence type="ECO:0000256" key="1">
    <source>
        <dbReference type="SAM" id="Phobius"/>
    </source>
</evidence>
<proteinExistence type="predicted"/>
<sequence>MHLLAGEENSQTTAFQKKVPWYQRWWFRAEVALLITAILSYLLLLSENFFPTGTVYVWWLYNFLFILCGCTSATQVLVLAAMLAIVIYKIWMLSVLRKRFSEGWKIIGDGIYLLISSVYAAIACVVTGLLLLLSFGELYESVPEHVREHEMYRVCDDVGMYCQWDLAFLGDPSETFTKVYRTHGVLMTYIETLPSLDVYRSMAK</sequence>
<keyword evidence="1" id="KW-0812">Transmembrane</keyword>
<name>A0ABU1T3E7_9ACTO</name>
<dbReference type="Proteomes" id="UP001266099">
    <property type="component" value="Unassembled WGS sequence"/>
</dbReference>
<keyword evidence="1" id="KW-1133">Transmembrane helix</keyword>
<protein>
    <recommendedName>
        <fullName evidence="4">Transmembrane protein</fullName>
    </recommendedName>
</protein>
<evidence type="ECO:0000313" key="2">
    <source>
        <dbReference type="EMBL" id="MDR6939906.1"/>
    </source>
</evidence>
<gene>
    <name evidence="2" type="ORF">J2S36_001449</name>
</gene>
<keyword evidence="1" id="KW-0472">Membrane</keyword>
<evidence type="ECO:0000313" key="3">
    <source>
        <dbReference type="Proteomes" id="UP001266099"/>
    </source>
</evidence>